<proteinExistence type="predicted"/>
<feature type="domain" description="U-box" evidence="2">
    <location>
        <begin position="29"/>
        <end position="104"/>
    </location>
</feature>
<dbReference type="Pfam" id="PF04564">
    <property type="entry name" value="U-box"/>
    <property type="match status" value="1"/>
</dbReference>
<dbReference type="SMART" id="SM00504">
    <property type="entry name" value="Ubox"/>
    <property type="match status" value="1"/>
</dbReference>
<dbReference type="EMBL" id="HBGO01010319">
    <property type="protein sequence ID" value="CAD9330676.1"/>
    <property type="molecule type" value="Transcribed_RNA"/>
</dbReference>
<dbReference type="PROSITE" id="PS51698">
    <property type="entry name" value="U_BOX"/>
    <property type="match status" value="1"/>
</dbReference>
<dbReference type="Pfam" id="PF08238">
    <property type="entry name" value="Sel1"/>
    <property type="match status" value="3"/>
</dbReference>
<dbReference type="SUPFAM" id="SSF81901">
    <property type="entry name" value="HCP-like"/>
    <property type="match status" value="1"/>
</dbReference>
<dbReference type="InterPro" id="IPR013083">
    <property type="entry name" value="Znf_RING/FYVE/PHD"/>
</dbReference>
<evidence type="ECO:0000313" key="3">
    <source>
        <dbReference type="EMBL" id="CAD9330676.1"/>
    </source>
</evidence>
<dbReference type="SMART" id="SM00671">
    <property type="entry name" value="SEL1"/>
    <property type="match status" value="3"/>
</dbReference>
<dbReference type="InterPro" id="IPR006597">
    <property type="entry name" value="Sel1-like"/>
</dbReference>
<dbReference type="SUPFAM" id="SSF57850">
    <property type="entry name" value="RING/U-box"/>
    <property type="match status" value="1"/>
</dbReference>
<dbReference type="InterPro" id="IPR003613">
    <property type="entry name" value="Ubox_domain"/>
</dbReference>
<accession>A0A7S1Z7A3</accession>
<dbReference type="Gene3D" id="3.30.40.10">
    <property type="entry name" value="Zinc/RING finger domain, C3HC4 (zinc finger)"/>
    <property type="match status" value="1"/>
</dbReference>
<protein>
    <recommendedName>
        <fullName evidence="2">U-box domain-containing protein</fullName>
    </recommendedName>
</protein>
<name>A0A7S1Z7A3_TRICV</name>
<evidence type="ECO:0000256" key="1">
    <source>
        <dbReference type="SAM" id="MobiDB-lite"/>
    </source>
</evidence>
<dbReference type="Gene3D" id="1.25.40.10">
    <property type="entry name" value="Tetratricopeptide repeat domain"/>
    <property type="match status" value="1"/>
</dbReference>
<dbReference type="PANTHER" id="PTHR46573">
    <property type="entry name" value="WD REPEAT, SAM AND U-BOX DOMAIN-CONTAINING PROTEIN 1"/>
    <property type="match status" value="1"/>
</dbReference>
<feature type="region of interest" description="Disordered" evidence="1">
    <location>
        <begin position="1"/>
        <end position="20"/>
    </location>
</feature>
<dbReference type="InterPro" id="IPR011990">
    <property type="entry name" value="TPR-like_helical_dom_sf"/>
</dbReference>
<organism evidence="3">
    <name type="scientific">Trieres chinensis</name>
    <name type="common">Marine centric diatom</name>
    <name type="synonym">Odontella sinensis</name>
    <dbReference type="NCBI Taxonomy" id="1514140"/>
    <lineage>
        <taxon>Eukaryota</taxon>
        <taxon>Sar</taxon>
        <taxon>Stramenopiles</taxon>
        <taxon>Ochrophyta</taxon>
        <taxon>Bacillariophyta</taxon>
        <taxon>Mediophyceae</taxon>
        <taxon>Biddulphiophycidae</taxon>
        <taxon>Eupodiscales</taxon>
        <taxon>Parodontellaceae</taxon>
        <taxon>Trieres</taxon>
    </lineage>
</organism>
<dbReference type="CDD" id="cd16655">
    <property type="entry name" value="RING-Ubox_WDSUB1-like"/>
    <property type="match status" value="1"/>
</dbReference>
<dbReference type="InterPro" id="IPR052085">
    <property type="entry name" value="WD-SAM-U-box"/>
</dbReference>
<reference evidence="3" key="1">
    <citation type="submission" date="2021-01" db="EMBL/GenBank/DDBJ databases">
        <authorList>
            <person name="Corre E."/>
            <person name="Pelletier E."/>
            <person name="Niang G."/>
            <person name="Scheremetjew M."/>
            <person name="Finn R."/>
            <person name="Kale V."/>
            <person name="Holt S."/>
            <person name="Cochrane G."/>
            <person name="Meng A."/>
            <person name="Brown T."/>
            <person name="Cohen L."/>
        </authorList>
    </citation>
    <scope>NUCLEOTIDE SEQUENCE</scope>
    <source>
        <strain evidence="3">Grunow 1884</strain>
    </source>
</reference>
<evidence type="ECO:0000259" key="2">
    <source>
        <dbReference type="PROSITE" id="PS51698"/>
    </source>
</evidence>
<sequence>MTNVRKRRREDEPGEAPEDAQRYKAMIRSTVDEFICPITLELPVEPVAAEDGHFYERASIQKWMDHQGENVRSPMTNEPMGRRLIPAVQIRAAITRLVRSGAVDSVIAAQWNRRMKDEAHISALKNAAESGDPDAMCELGSTYANMTDGQRGADPSEAYKWFKRAADCGHVGGMAAAGSYLVEKNDSEGMLLLKMAAEGGSVLAAFSFGLWYRAGRYGLPQSNERAKFWFEKVVDKSRNIPDVADFCCDMATMYLQQLQEIDVSSN</sequence>
<dbReference type="GO" id="GO:0016567">
    <property type="term" value="P:protein ubiquitination"/>
    <property type="evidence" value="ECO:0007669"/>
    <property type="project" value="InterPro"/>
</dbReference>
<dbReference type="AlphaFoldDB" id="A0A7S1Z7A3"/>
<gene>
    <name evidence="3" type="ORF">OSIN01602_LOCUS5742</name>
</gene>
<dbReference type="PANTHER" id="PTHR46573:SF1">
    <property type="entry name" value="WD REPEAT, SAM AND U-BOX DOMAIN-CONTAINING PROTEIN 1"/>
    <property type="match status" value="1"/>
</dbReference>
<dbReference type="GO" id="GO:0004842">
    <property type="term" value="F:ubiquitin-protein transferase activity"/>
    <property type="evidence" value="ECO:0007669"/>
    <property type="project" value="InterPro"/>
</dbReference>